<dbReference type="PANTHER" id="PTHR43977">
    <property type="entry name" value="STRUCTURAL MAINTENANCE OF CHROMOSOMES PROTEIN 3"/>
    <property type="match status" value="1"/>
</dbReference>
<feature type="region of interest" description="Disordered" evidence="10">
    <location>
        <begin position="1212"/>
        <end position="1257"/>
    </location>
</feature>
<protein>
    <recommendedName>
        <fullName evidence="8">Structural maintenance of chromosomes protein</fullName>
    </recommendedName>
</protein>
<feature type="coiled-coil region" evidence="9">
    <location>
        <begin position="413"/>
        <end position="503"/>
    </location>
</feature>
<organism evidence="12 13">
    <name type="scientific">Elliptochloris bilobata</name>
    <dbReference type="NCBI Taxonomy" id="381761"/>
    <lineage>
        <taxon>Eukaryota</taxon>
        <taxon>Viridiplantae</taxon>
        <taxon>Chlorophyta</taxon>
        <taxon>core chlorophytes</taxon>
        <taxon>Trebouxiophyceae</taxon>
        <taxon>Trebouxiophyceae incertae sedis</taxon>
        <taxon>Elliptochloris clade</taxon>
        <taxon>Elliptochloris</taxon>
    </lineage>
</organism>
<evidence type="ECO:0000313" key="12">
    <source>
        <dbReference type="EMBL" id="KAK9828108.1"/>
    </source>
</evidence>
<dbReference type="Gene3D" id="3.40.50.300">
    <property type="entry name" value="P-loop containing nucleotide triphosphate hydrolases"/>
    <property type="match status" value="2"/>
</dbReference>
<evidence type="ECO:0000256" key="2">
    <source>
        <dbReference type="ARBA" id="ARBA00005917"/>
    </source>
</evidence>
<evidence type="ECO:0000256" key="10">
    <source>
        <dbReference type="SAM" id="MobiDB-lite"/>
    </source>
</evidence>
<comment type="subcellular location">
    <subcellularLocation>
        <location evidence="1 8">Nucleus</location>
    </subcellularLocation>
</comment>
<name>A0AAW1R2T5_9CHLO</name>
<dbReference type="AlphaFoldDB" id="A0AAW1R2T5"/>
<dbReference type="Pfam" id="PF02463">
    <property type="entry name" value="SMC_N"/>
    <property type="match status" value="1"/>
</dbReference>
<dbReference type="InterPro" id="IPR010935">
    <property type="entry name" value="SMC_hinge"/>
</dbReference>
<dbReference type="InterPro" id="IPR041741">
    <property type="entry name" value="SMC3_ABC_euk"/>
</dbReference>
<feature type="coiled-coil region" evidence="9">
    <location>
        <begin position="668"/>
        <end position="751"/>
    </location>
</feature>
<feature type="coiled-coil region" evidence="9">
    <location>
        <begin position="179"/>
        <end position="213"/>
    </location>
</feature>
<evidence type="ECO:0000256" key="8">
    <source>
        <dbReference type="PIRNR" id="PIRNR005719"/>
    </source>
</evidence>
<feature type="compositionally biased region" description="Low complexity" evidence="10">
    <location>
        <begin position="255"/>
        <end position="264"/>
    </location>
</feature>
<proteinExistence type="inferred from homology"/>
<dbReference type="GO" id="GO:0005524">
    <property type="term" value="F:ATP binding"/>
    <property type="evidence" value="ECO:0007669"/>
    <property type="project" value="InterPro"/>
</dbReference>
<dbReference type="PIRSF" id="PIRSF005719">
    <property type="entry name" value="SMC"/>
    <property type="match status" value="1"/>
</dbReference>
<evidence type="ECO:0000256" key="5">
    <source>
        <dbReference type="ARBA" id="ARBA00023054"/>
    </source>
</evidence>
<dbReference type="InterPro" id="IPR024704">
    <property type="entry name" value="SMC"/>
</dbReference>
<dbReference type="GO" id="GO:0016887">
    <property type="term" value="F:ATP hydrolysis activity"/>
    <property type="evidence" value="ECO:0007669"/>
    <property type="project" value="InterPro"/>
</dbReference>
<keyword evidence="3" id="KW-0132">Cell division</keyword>
<dbReference type="InterPro" id="IPR036277">
    <property type="entry name" value="SMC_hinge_sf"/>
</dbReference>
<dbReference type="Gene3D" id="3.30.70.1620">
    <property type="match status" value="1"/>
</dbReference>
<evidence type="ECO:0000256" key="7">
    <source>
        <dbReference type="ARBA" id="ARBA00023306"/>
    </source>
</evidence>
<dbReference type="InterPro" id="IPR027417">
    <property type="entry name" value="P-loop_NTPase"/>
</dbReference>
<evidence type="ECO:0000256" key="3">
    <source>
        <dbReference type="ARBA" id="ARBA00022618"/>
    </source>
</evidence>
<dbReference type="CDD" id="cd03272">
    <property type="entry name" value="ABC_SMC3_euk"/>
    <property type="match status" value="1"/>
</dbReference>
<feature type="compositionally biased region" description="Acidic residues" evidence="10">
    <location>
        <begin position="1248"/>
        <end position="1257"/>
    </location>
</feature>
<comment type="similarity">
    <text evidence="2">Belongs to the SMC family. SMC3 subfamily.</text>
</comment>
<dbReference type="GO" id="GO:0005694">
    <property type="term" value="C:chromosome"/>
    <property type="evidence" value="ECO:0007669"/>
    <property type="project" value="InterPro"/>
</dbReference>
<sequence>MFIKQVIIEGFKSYKDQIIAEPFSPKINVVVGANGSGKSNFFHAIRFVLNDIFMTFHAEDRQKLLHEGAGHAVHSAYVEIVFDNSDNRFPVDREEVRLRRTIGLKKDEYHLDKKHITKTEVMNLLESAGFSRANPYYVVQQGKIMAMSTMKDNERLELLKEIGGTKVYEERRRESLKILHDTDSRRQRINEVVAALEERLKELEGERAELVKFQQVDKQRRSLEYTIYDTEITEARQALEKVDAEQEREGERAGQARGGAAQAHAQRKDLDKEARALATSQEAARAAVAEAAAEKAAAVTACAQLELDTAELREQLARHERTQVECARQQAELAPELEQRGAELAAVSTQVAECEVAAAAAAQQASEAERRLQVLYQKQGRNAQFHSAEERNEWLRSEAGTLEEALSVKRRSHKDLEAQVQRASTDLMDLSQAIGDSEAAVRTVEVGIAIAQQEELDLKARRNALQNKRNEMWAAGNEAAKAAAALKAELQRLEKRVDQAMPRDVARGLSSVKRFVREHQIRGVHGTLIELFQCAPQLYTAVEVAAGNQVFHVVVDTDDIATTITSLLNREKAGRVTFCPLNRIMAESVRYPADLGTDAQPLMGRLKFDQRFQKAVQQVFGKVLVCKDLDVAGRAAHSSNLNCVTIKGDQVSKKGTITGGYRDYKRSRMEAFKALEEAAAEAAAARQRRGKLQECGEQVDQEITQLSAQLGAATIKMEHLQAALGAARSELAALRKREASARTALEASERRLAGVAAGIDDLVRKVAELRAEVGTELHAQLSAAERAELAALGPQLKRLQEERTRAQNVALEAAARRAELEMLLASNLYRQRDELAHALAEADVDAARAALEACSAEAAAAAERVSTAKAAEAEAEAALEAGAARLRELKAESERLRELEEQEKLCVQDEGRKVEALLARRVALSQKKADLERRVRELGSLPADAFERYRGQPLPTLHSLLAKAQAQLKKFQHVNRKALDQWTSFTEERVHLRKRQEENARGEAKIRQLIQTLDLRKDEAIERTFKGVAKYFREIFAELAPGGKGELVMQKRLPGAAAAAAVTAAAGGAGEEDNEGDEDAEGGGIAEKYAGVKVKVSFGAGEVLSLKALSGGQKTLIALALIFAIQRCDPAPFYLFDEIDAALDPAYRTTVARMLAGQAADGDNPAQFIVTTFHPQIITEAAKVYGVSHSSRISRIDVVTREDALEFIAAEEMRAHDQRGGAGEEEEDEEDKDGGDHDMADANADVDRDFEDLNGGE</sequence>
<feature type="compositionally biased region" description="Basic and acidic residues" evidence="10">
    <location>
        <begin position="241"/>
        <end position="254"/>
    </location>
</feature>
<evidence type="ECO:0000259" key="11">
    <source>
        <dbReference type="SMART" id="SM00968"/>
    </source>
</evidence>
<feature type="compositionally biased region" description="Acidic residues" evidence="10">
    <location>
        <begin position="1223"/>
        <end position="1233"/>
    </location>
</feature>
<dbReference type="FunFam" id="3.40.50.300:FF:000424">
    <property type="entry name" value="Structural maintenance of chromosomes 3"/>
    <property type="match status" value="1"/>
</dbReference>
<dbReference type="SMART" id="SM00968">
    <property type="entry name" value="SMC_hinge"/>
    <property type="match status" value="1"/>
</dbReference>
<feature type="domain" description="SMC hinge" evidence="11">
    <location>
        <begin position="522"/>
        <end position="636"/>
    </location>
</feature>
<feature type="coiled-coil region" evidence="9">
    <location>
        <begin position="872"/>
        <end position="934"/>
    </location>
</feature>
<keyword evidence="4" id="KW-0498">Mitosis</keyword>
<evidence type="ECO:0000256" key="9">
    <source>
        <dbReference type="SAM" id="Coils"/>
    </source>
</evidence>
<keyword evidence="5 9" id="KW-0175">Coiled coil</keyword>
<reference evidence="12 13" key="1">
    <citation type="journal article" date="2024" name="Nat. Commun.">
        <title>Phylogenomics reveals the evolutionary origins of lichenization in chlorophyte algae.</title>
        <authorList>
            <person name="Puginier C."/>
            <person name="Libourel C."/>
            <person name="Otte J."/>
            <person name="Skaloud P."/>
            <person name="Haon M."/>
            <person name="Grisel S."/>
            <person name="Petersen M."/>
            <person name="Berrin J.G."/>
            <person name="Delaux P.M."/>
            <person name="Dal Grande F."/>
            <person name="Keller J."/>
        </authorList>
    </citation>
    <scope>NUCLEOTIDE SEQUENCE [LARGE SCALE GENOMIC DNA]</scope>
    <source>
        <strain evidence="12 13">SAG 245.80</strain>
    </source>
</reference>
<dbReference type="GO" id="GO:0005634">
    <property type="term" value="C:nucleus"/>
    <property type="evidence" value="ECO:0007669"/>
    <property type="project" value="UniProtKB-SubCell"/>
</dbReference>
<feature type="coiled-coil region" evidence="9">
    <location>
        <begin position="351"/>
        <end position="378"/>
    </location>
</feature>
<evidence type="ECO:0000256" key="4">
    <source>
        <dbReference type="ARBA" id="ARBA00022776"/>
    </source>
</evidence>
<evidence type="ECO:0000313" key="13">
    <source>
        <dbReference type="Proteomes" id="UP001445335"/>
    </source>
</evidence>
<keyword evidence="13" id="KW-1185">Reference proteome</keyword>
<dbReference type="SUPFAM" id="SSF75553">
    <property type="entry name" value="Smc hinge domain"/>
    <property type="match status" value="1"/>
</dbReference>
<gene>
    <name evidence="12" type="ORF">WJX81_005196</name>
</gene>
<dbReference type="Pfam" id="PF06470">
    <property type="entry name" value="SMC_hinge"/>
    <property type="match status" value="1"/>
</dbReference>
<dbReference type="EMBL" id="JALJOU010000052">
    <property type="protein sequence ID" value="KAK9828108.1"/>
    <property type="molecule type" value="Genomic_DNA"/>
</dbReference>
<comment type="caution">
    <text evidence="12">The sequence shown here is derived from an EMBL/GenBank/DDBJ whole genome shotgun (WGS) entry which is preliminary data.</text>
</comment>
<dbReference type="GO" id="GO:0051276">
    <property type="term" value="P:chromosome organization"/>
    <property type="evidence" value="ECO:0007669"/>
    <property type="project" value="InterPro"/>
</dbReference>
<dbReference type="Proteomes" id="UP001445335">
    <property type="component" value="Unassembled WGS sequence"/>
</dbReference>
<dbReference type="SUPFAM" id="SSF52540">
    <property type="entry name" value="P-loop containing nucleoside triphosphate hydrolases"/>
    <property type="match status" value="2"/>
</dbReference>
<dbReference type="InterPro" id="IPR003395">
    <property type="entry name" value="RecF/RecN/SMC_N"/>
</dbReference>
<dbReference type="Gene3D" id="1.20.1060.20">
    <property type="match status" value="1"/>
</dbReference>
<evidence type="ECO:0000256" key="6">
    <source>
        <dbReference type="ARBA" id="ARBA00023242"/>
    </source>
</evidence>
<accession>A0AAW1R2T5</accession>
<keyword evidence="7" id="KW-0131">Cell cycle</keyword>
<feature type="region of interest" description="Disordered" evidence="10">
    <location>
        <begin position="241"/>
        <end position="268"/>
    </location>
</feature>
<evidence type="ECO:0000256" key="1">
    <source>
        <dbReference type="ARBA" id="ARBA00004123"/>
    </source>
</evidence>
<dbReference type="GO" id="GO:0051301">
    <property type="term" value="P:cell division"/>
    <property type="evidence" value="ECO:0007669"/>
    <property type="project" value="UniProtKB-KW"/>
</dbReference>
<keyword evidence="6 8" id="KW-0539">Nucleus</keyword>